<protein>
    <submittedName>
        <fullName evidence="1">Bcr/CflA family efflux MFS transporter</fullName>
    </submittedName>
</protein>
<gene>
    <name evidence="1" type="ORF">CBA19CS22_12020</name>
</gene>
<evidence type="ECO:0000313" key="1">
    <source>
        <dbReference type="EMBL" id="GJH17268.1"/>
    </source>
</evidence>
<keyword evidence="2" id="KW-1185">Reference proteome</keyword>
<organism evidence="1 2">
    <name type="scientific">Caballeronia novacaledonica</name>
    <dbReference type="NCBI Taxonomy" id="1544861"/>
    <lineage>
        <taxon>Bacteria</taxon>
        <taxon>Pseudomonadati</taxon>
        <taxon>Pseudomonadota</taxon>
        <taxon>Betaproteobacteria</taxon>
        <taxon>Burkholderiales</taxon>
        <taxon>Burkholderiaceae</taxon>
        <taxon>Caballeronia</taxon>
    </lineage>
</organism>
<dbReference type="EMBL" id="BPUR01000005">
    <property type="protein sequence ID" value="GJH17268.1"/>
    <property type="molecule type" value="Genomic_DNA"/>
</dbReference>
<proteinExistence type="predicted"/>
<sequence>MVLYLQEFAVPNGTPLRMTELTDFPTKPNLNVETPPSPVDSVEQSAAIADAKAHRLRTLVILSLLMAFASISTDLYLPALPGMAESLHADAGTLEYTISGYLVGFSLGQLVWGPIGDRFGRKLPISAGLLLFVLGSAGCALSTDAHTMIMWRAFQAVGACASVVLARAMVRDLYTGVRSAQMMSTLITVMAIAPLIGPSVGGVILHLASWRAIFWTLVGVGLFTLLALTVLPETLPRERRNHEPLRQAFVAYGTLLRSWRLLGYAGAGGFFYGGIYAYIAGTPFAFITYHHVSPQGYGLLFAAGIVGIMVTNQLNARYVRHWGSDNIMCAGAVAAASSGVAVALSSLTDFGGVAGLVAPLFVFVSLNGFIVANSIAGAMGIFPTRTGAVSALIGSIQYGTGIAGSAVVGALANGSPFPMGLVIALMGIGSAVSALVLKNLSRGSKHSVH</sequence>
<reference evidence="1" key="1">
    <citation type="submission" date="2021-09" db="EMBL/GenBank/DDBJ databases">
        <title>Isolation and characterization of 3-chlorobenzoate degrading bacteria from soils in Shizuoka.</title>
        <authorList>
            <person name="Ifat A."/>
            <person name="Ogawa N."/>
            <person name="Kimbara K."/>
            <person name="Moriuchi R."/>
            <person name="Dohra H."/>
            <person name="Shintani M."/>
        </authorList>
    </citation>
    <scope>NUCLEOTIDE SEQUENCE</scope>
    <source>
        <strain evidence="1">19CS2-2</strain>
    </source>
</reference>
<comment type="caution">
    <text evidence="1">The sequence shown here is derived from an EMBL/GenBank/DDBJ whole genome shotgun (WGS) entry which is preliminary data.</text>
</comment>
<accession>A0ACB5QQB7</accession>
<evidence type="ECO:0000313" key="2">
    <source>
        <dbReference type="Proteomes" id="UP001055013"/>
    </source>
</evidence>
<dbReference type="Proteomes" id="UP001055013">
    <property type="component" value="Unassembled WGS sequence"/>
</dbReference>
<name>A0ACB5QQB7_9BURK</name>